<dbReference type="GeneID" id="24269911"/>
<evidence type="ECO:0000313" key="3">
    <source>
        <dbReference type="Proteomes" id="UP000054561"/>
    </source>
</evidence>
<name>A0A0D9QJ79_PLAFR</name>
<feature type="region of interest" description="Disordered" evidence="1">
    <location>
        <begin position="1"/>
        <end position="22"/>
    </location>
</feature>
<sequence length="64" mass="7421">MRWKQNKLYTNDLPGSQLNTEPYKNNPLRTKMCMPVLATVIDQCEVAASLQEKKVYVDNLLHNI</sequence>
<dbReference type="AlphaFoldDB" id="A0A0D9QJ79"/>
<dbReference type="VEuPathDB" id="PlasmoDB:AK88_04597"/>
<proteinExistence type="predicted"/>
<feature type="compositionally biased region" description="Polar residues" evidence="1">
    <location>
        <begin position="7"/>
        <end position="22"/>
    </location>
</feature>
<keyword evidence="3" id="KW-1185">Reference proteome</keyword>
<reference evidence="2 3" key="1">
    <citation type="submission" date="2014-03" db="EMBL/GenBank/DDBJ databases">
        <title>The Genome Sequence of Plasmodium fragile nilgiri.</title>
        <authorList>
            <consortium name="The Broad Institute Genomics Platform"/>
            <consortium name="The Broad Institute Genome Sequencing Center for Infectious Disease"/>
            <person name="Neafsey D."/>
            <person name="Duraisingh M."/>
            <person name="Young S.K."/>
            <person name="Zeng Q."/>
            <person name="Gargeya S."/>
            <person name="Abouelleil A."/>
            <person name="Alvarado L."/>
            <person name="Chapman S.B."/>
            <person name="Gainer-Dewar J."/>
            <person name="Goldberg J."/>
            <person name="Griggs A."/>
            <person name="Gujja S."/>
            <person name="Hansen M."/>
            <person name="Howarth C."/>
            <person name="Imamovic A."/>
            <person name="Larimer J."/>
            <person name="Pearson M."/>
            <person name="Poon T.W."/>
            <person name="Priest M."/>
            <person name="Roberts A."/>
            <person name="Saif S."/>
            <person name="Shea T."/>
            <person name="Sykes S."/>
            <person name="Wortman J."/>
            <person name="Nusbaum C."/>
            <person name="Birren B."/>
        </authorList>
    </citation>
    <scope>NUCLEOTIDE SEQUENCE [LARGE SCALE GENOMIC DNA]</scope>
    <source>
        <strain evidence="3">nilgiri</strain>
    </source>
</reference>
<dbReference type="RefSeq" id="XP_012337630.1">
    <property type="nucleotide sequence ID" value="XM_012482207.1"/>
</dbReference>
<gene>
    <name evidence="2" type="ORF">AK88_04597</name>
</gene>
<dbReference type="OrthoDB" id="383264at2759"/>
<organism evidence="2 3">
    <name type="scientific">Plasmodium fragile</name>
    <dbReference type="NCBI Taxonomy" id="5857"/>
    <lineage>
        <taxon>Eukaryota</taxon>
        <taxon>Sar</taxon>
        <taxon>Alveolata</taxon>
        <taxon>Apicomplexa</taxon>
        <taxon>Aconoidasida</taxon>
        <taxon>Haemosporida</taxon>
        <taxon>Plasmodiidae</taxon>
        <taxon>Plasmodium</taxon>
        <taxon>Plasmodium (Plasmodium)</taxon>
    </lineage>
</organism>
<dbReference type="Proteomes" id="UP000054561">
    <property type="component" value="Unassembled WGS sequence"/>
</dbReference>
<accession>A0A0D9QJ79</accession>
<evidence type="ECO:0000256" key="1">
    <source>
        <dbReference type="SAM" id="MobiDB-lite"/>
    </source>
</evidence>
<evidence type="ECO:0000313" key="2">
    <source>
        <dbReference type="EMBL" id="KJP85781.1"/>
    </source>
</evidence>
<protein>
    <submittedName>
        <fullName evidence="2">Uncharacterized protein</fullName>
    </submittedName>
</protein>
<dbReference type="EMBL" id="KQ001712">
    <property type="protein sequence ID" value="KJP85781.1"/>
    <property type="molecule type" value="Genomic_DNA"/>
</dbReference>